<dbReference type="InterPro" id="IPR019587">
    <property type="entry name" value="Polyketide_cyclase/dehydratase"/>
</dbReference>
<proteinExistence type="predicted"/>
<gene>
    <name evidence="1" type="ORF">DEQ80_07995</name>
</gene>
<comment type="caution">
    <text evidence="1">The sequence shown here is derived from an EMBL/GenBank/DDBJ whole genome shotgun (WGS) entry which is preliminary data.</text>
</comment>
<reference evidence="1 2" key="1">
    <citation type="journal article" date="2018" name="Nat. Biotechnol.">
        <title>A standardized bacterial taxonomy based on genome phylogeny substantially revises the tree of life.</title>
        <authorList>
            <person name="Parks D.H."/>
            <person name="Chuvochina M."/>
            <person name="Waite D.W."/>
            <person name="Rinke C."/>
            <person name="Skarshewski A."/>
            <person name="Chaumeil P.A."/>
            <person name="Hugenholtz P."/>
        </authorList>
    </citation>
    <scope>NUCLEOTIDE SEQUENCE [LARGE SCALE GENOMIC DNA]</scope>
    <source>
        <strain evidence="1">UBA8781</strain>
    </source>
</reference>
<name>A0A3D1JHS5_9CHLR</name>
<evidence type="ECO:0008006" key="3">
    <source>
        <dbReference type="Google" id="ProtNLM"/>
    </source>
</evidence>
<dbReference type="STRING" id="229919.GCA_001050195_03351"/>
<dbReference type="SUPFAM" id="SSF55961">
    <property type="entry name" value="Bet v1-like"/>
    <property type="match status" value="1"/>
</dbReference>
<dbReference type="Proteomes" id="UP000264141">
    <property type="component" value="Unassembled WGS sequence"/>
</dbReference>
<evidence type="ECO:0000313" key="2">
    <source>
        <dbReference type="Proteomes" id="UP000264141"/>
    </source>
</evidence>
<dbReference type="InterPro" id="IPR023393">
    <property type="entry name" value="START-like_dom_sf"/>
</dbReference>
<protein>
    <recommendedName>
        <fullName evidence="3">SRPBCC family protein</fullName>
    </recommendedName>
</protein>
<sequence length="161" mass="18619">MVGIIRLNFHINAPIERVATLYQQIERIPEWQYDILEVKDVDGPLRLGAAYTMVYWRMGRRLEQRMTVTRYDPPSVMQQTANTPLGGVMTSTTHLQPSEGGTDVRWQMEYRLPWGLLGSILDKLLFRAAFERTVTQYNANFKALAEGTELPYKPIQGRVMR</sequence>
<dbReference type="AlphaFoldDB" id="A0A3D1JHS5"/>
<organism evidence="1 2">
    <name type="scientific">Anaerolinea thermolimosa</name>
    <dbReference type="NCBI Taxonomy" id="229919"/>
    <lineage>
        <taxon>Bacteria</taxon>
        <taxon>Bacillati</taxon>
        <taxon>Chloroflexota</taxon>
        <taxon>Anaerolineae</taxon>
        <taxon>Anaerolineales</taxon>
        <taxon>Anaerolineaceae</taxon>
        <taxon>Anaerolinea</taxon>
    </lineage>
</organism>
<accession>A0A3D1JHS5</accession>
<dbReference type="Pfam" id="PF10604">
    <property type="entry name" value="Polyketide_cyc2"/>
    <property type="match status" value="1"/>
</dbReference>
<dbReference type="Gene3D" id="3.30.530.20">
    <property type="match status" value="1"/>
</dbReference>
<dbReference type="EMBL" id="DPBP01000031">
    <property type="protein sequence ID" value="HCE17785.1"/>
    <property type="molecule type" value="Genomic_DNA"/>
</dbReference>
<evidence type="ECO:0000313" key="1">
    <source>
        <dbReference type="EMBL" id="HCE17785.1"/>
    </source>
</evidence>